<dbReference type="STRING" id="634436.SAMN05216361_0583"/>
<evidence type="ECO:0000256" key="3">
    <source>
        <dbReference type="SAM" id="MobiDB-lite"/>
    </source>
</evidence>
<dbReference type="Gene3D" id="2.40.30.170">
    <property type="match status" value="1"/>
</dbReference>
<dbReference type="EMBL" id="FQWD01000001">
    <property type="protein sequence ID" value="SHF83818.1"/>
    <property type="molecule type" value="Genomic_DNA"/>
</dbReference>
<dbReference type="Pfam" id="PF25973">
    <property type="entry name" value="BSH_CzcB"/>
    <property type="match status" value="1"/>
</dbReference>
<dbReference type="RefSeq" id="WP_073317499.1">
    <property type="nucleotide sequence ID" value="NZ_FQWD01000001.1"/>
</dbReference>
<protein>
    <submittedName>
        <fullName evidence="5">RND family efflux transporter, MFP subunit</fullName>
    </submittedName>
</protein>
<gene>
    <name evidence="5" type="ORF">SAMN05216361_0583</name>
</gene>
<dbReference type="PANTHER" id="PTHR30469">
    <property type="entry name" value="MULTIDRUG RESISTANCE PROTEIN MDTA"/>
    <property type="match status" value="1"/>
</dbReference>
<evidence type="ECO:0000256" key="2">
    <source>
        <dbReference type="SAM" id="Coils"/>
    </source>
</evidence>
<dbReference type="SUPFAM" id="SSF111369">
    <property type="entry name" value="HlyD-like secretion proteins"/>
    <property type="match status" value="1"/>
</dbReference>
<evidence type="ECO:0000259" key="4">
    <source>
        <dbReference type="Pfam" id="PF25973"/>
    </source>
</evidence>
<evidence type="ECO:0000256" key="1">
    <source>
        <dbReference type="ARBA" id="ARBA00009477"/>
    </source>
</evidence>
<dbReference type="Proteomes" id="UP000184520">
    <property type="component" value="Unassembled WGS sequence"/>
</dbReference>
<dbReference type="Gene3D" id="2.40.50.100">
    <property type="match status" value="1"/>
</dbReference>
<organism evidence="5 6">
    <name type="scientific">Marisediminitalea aggregata</name>
    <dbReference type="NCBI Taxonomy" id="634436"/>
    <lineage>
        <taxon>Bacteria</taxon>
        <taxon>Pseudomonadati</taxon>
        <taxon>Pseudomonadota</taxon>
        <taxon>Gammaproteobacteria</taxon>
        <taxon>Alteromonadales</taxon>
        <taxon>Alteromonadaceae</taxon>
        <taxon>Marisediminitalea</taxon>
    </lineage>
</organism>
<dbReference type="GO" id="GO:0015562">
    <property type="term" value="F:efflux transmembrane transporter activity"/>
    <property type="evidence" value="ECO:0007669"/>
    <property type="project" value="TreeGrafter"/>
</dbReference>
<dbReference type="GO" id="GO:1990281">
    <property type="term" value="C:efflux pump complex"/>
    <property type="evidence" value="ECO:0007669"/>
    <property type="project" value="TreeGrafter"/>
</dbReference>
<dbReference type="AlphaFoldDB" id="A0A1M5EX63"/>
<name>A0A1M5EX63_9ALTE</name>
<evidence type="ECO:0000313" key="5">
    <source>
        <dbReference type="EMBL" id="SHF83818.1"/>
    </source>
</evidence>
<evidence type="ECO:0000313" key="6">
    <source>
        <dbReference type="Proteomes" id="UP000184520"/>
    </source>
</evidence>
<proteinExistence type="inferred from homology"/>
<dbReference type="InterPro" id="IPR006143">
    <property type="entry name" value="RND_pump_MFP"/>
</dbReference>
<feature type="coiled-coil region" evidence="2">
    <location>
        <begin position="193"/>
        <end position="220"/>
    </location>
</feature>
<dbReference type="OrthoDB" id="9781888at2"/>
<comment type="similarity">
    <text evidence="1">Belongs to the membrane fusion protein (MFP) (TC 8.A.1) family.</text>
</comment>
<dbReference type="NCBIfam" id="TIGR01730">
    <property type="entry name" value="RND_mfp"/>
    <property type="match status" value="1"/>
</dbReference>
<accession>A0A1M5EX63</accession>
<sequence>MTSTAKRVIGTAGALVVLVLVTISVFGQSGHAGPPGGPQGAPSAAKTQGRPAAEASTSDTKVPPLASPQNQEASLPAIGVLDVVAGTYQAKVNGYGEVTAKHVLSLTAQVSGEVTRLSPHFETGAVFRKGEVMAYLNDTAYQQAVATARAAVEAATVALEEERLQGVQAKDNWERSGLDGEPESPLVLREPYLHAAQANLDEAKAQLKTAERELALTQIVAPFDAVVVTRDIQPGSFVQSGTSIAQLYSASEAEIAIPLSASQWQNLPTTASSDDQSWPVVIEDMDGLNQWHGTVKRIEQHLDTSSRQRSLIVEVQQPLAGDSPLYFGTYVTAHVAGKTYDALWEIPASAISQKQEVWYLDAGNKLNKFTPNVKFQADGKAYIMPLAGMTEARIVARPLNSYLVGTRVSPQSTGGNA</sequence>
<dbReference type="Gene3D" id="1.10.287.470">
    <property type="entry name" value="Helix hairpin bin"/>
    <property type="match status" value="1"/>
</dbReference>
<feature type="region of interest" description="Disordered" evidence="3">
    <location>
        <begin position="31"/>
        <end position="70"/>
    </location>
</feature>
<keyword evidence="2" id="KW-0175">Coiled coil</keyword>
<dbReference type="InterPro" id="IPR058647">
    <property type="entry name" value="BSH_CzcB-like"/>
</dbReference>
<feature type="domain" description="CzcB-like barrel-sandwich hybrid" evidence="4">
    <location>
        <begin position="105"/>
        <end position="245"/>
    </location>
</feature>
<reference evidence="6" key="1">
    <citation type="submission" date="2016-11" db="EMBL/GenBank/DDBJ databases">
        <authorList>
            <person name="Varghese N."/>
            <person name="Submissions S."/>
        </authorList>
    </citation>
    <scope>NUCLEOTIDE SEQUENCE [LARGE SCALE GENOMIC DNA]</scope>
    <source>
        <strain evidence="6">CGMCC 1.8995</strain>
    </source>
</reference>
<dbReference type="PANTHER" id="PTHR30469:SF12">
    <property type="entry name" value="MULTIDRUG RESISTANCE PROTEIN MDTA"/>
    <property type="match status" value="1"/>
</dbReference>
<keyword evidence="6" id="KW-1185">Reference proteome</keyword>